<feature type="transmembrane region" description="Helical" evidence="1">
    <location>
        <begin position="55"/>
        <end position="75"/>
    </location>
</feature>
<feature type="transmembrane region" description="Helical" evidence="1">
    <location>
        <begin position="195"/>
        <end position="220"/>
    </location>
</feature>
<protein>
    <submittedName>
        <fullName evidence="2">DUF975 family protein</fullName>
    </submittedName>
</protein>
<dbReference type="Pfam" id="PF06161">
    <property type="entry name" value="DUF975"/>
    <property type="match status" value="1"/>
</dbReference>
<gene>
    <name evidence="2" type="ORF">IAB71_06225</name>
</gene>
<organism evidence="2 3">
    <name type="scientific">Candidatus Scatomonas pullistercoris</name>
    <dbReference type="NCBI Taxonomy" id="2840920"/>
    <lineage>
        <taxon>Bacteria</taxon>
        <taxon>Bacillati</taxon>
        <taxon>Bacillota</taxon>
        <taxon>Clostridia</taxon>
        <taxon>Lachnospirales</taxon>
        <taxon>Lachnospiraceae</taxon>
        <taxon>Lachnospiraceae incertae sedis</taxon>
        <taxon>Candidatus Scatomonas</taxon>
    </lineage>
</organism>
<reference evidence="2" key="1">
    <citation type="submission" date="2020-10" db="EMBL/GenBank/DDBJ databases">
        <authorList>
            <person name="Gilroy R."/>
        </authorList>
    </citation>
    <scope>NUCLEOTIDE SEQUENCE</scope>
    <source>
        <strain evidence="2">CHK188-20938</strain>
    </source>
</reference>
<keyword evidence="1" id="KW-1133">Transmembrane helix</keyword>
<name>A0A9D1P3Q5_9FIRM</name>
<sequence>MNRYSTYLKTKARITLQGRYGIFIGGLLLIALVSMLLNMLPVSLLGHVPGTAGNILRFLLSFAVSLFTSMLLVGLSRMAMQACRGQEIAFSDLFYAFSRQSDRLLLVRVILALMTLVLEVPYFFFDWLADTKAVSEPLYYGLTLGWRFLALILSILITMWFSLSIYLLMDDEDLSAGEALKKSSRLMRGRKGRYVYLRFSFIGMYLLGILSCFIGFLWIIPYQETTLVCFYLDAVQNSR</sequence>
<dbReference type="InterPro" id="IPR010380">
    <property type="entry name" value="DUF975"/>
</dbReference>
<accession>A0A9D1P3Q5</accession>
<evidence type="ECO:0000256" key="1">
    <source>
        <dbReference type="SAM" id="Phobius"/>
    </source>
</evidence>
<dbReference type="EMBL" id="DVOO01000016">
    <property type="protein sequence ID" value="HIV25370.1"/>
    <property type="molecule type" value="Genomic_DNA"/>
</dbReference>
<evidence type="ECO:0000313" key="2">
    <source>
        <dbReference type="EMBL" id="HIV25370.1"/>
    </source>
</evidence>
<comment type="caution">
    <text evidence="2">The sequence shown here is derived from an EMBL/GenBank/DDBJ whole genome shotgun (WGS) entry which is preliminary data.</text>
</comment>
<dbReference type="Proteomes" id="UP000824169">
    <property type="component" value="Unassembled WGS sequence"/>
</dbReference>
<dbReference type="AlphaFoldDB" id="A0A9D1P3Q5"/>
<keyword evidence="1" id="KW-0812">Transmembrane</keyword>
<reference evidence="2" key="2">
    <citation type="journal article" date="2021" name="PeerJ">
        <title>Extensive microbial diversity within the chicken gut microbiome revealed by metagenomics and culture.</title>
        <authorList>
            <person name="Gilroy R."/>
            <person name="Ravi A."/>
            <person name="Getino M."/>
            <person name="Pursley I."/>
            <person name="Horton D.L."/>
            <person name="Alikhan N.F."/>
            <person name="Baker D."/>
            <person name="Gharbi K."/>
            <person name="Hall N."/>
            <person name="Watson M."/>
            <person name="Adriaenssens E.M."/>
            <person name="Foster-Nyarko E."/>
            <person name="Jarju S."/>
            <person name="Secka A."/>
            <person name="Antonio M."/>
            <person name="Oren A."/>
            <person name="Chaudhuri R.R."/>
            <person name="La Ragione R."/>
            <person name="Hildebrand F."/>
            <person name="Pallen M.J."/>
        </authorList>
    </citation>
    <scope>NUCLEOTIDE SEQUENCE</scope>
    <source>
        <strain evidence="2">CHK188-20938</strain>
    </source>
</reference>
<evidence type="ECO:0000313" key="3">
    <source>
        <dbReference type="Proteomes" id="UP000824169"/>
    </source>
</evidence>
<dbReference type="PANTHER" id="PTHR40076:SF1">
    <property type="entry name" value="MEMBRANE PROTEIN"/>
    <property type="match status" value="1"/>
</dbReference>
<feature type="transmembrane region" description="Helical" evidence="1">
    <location>
        <begin position="105"/>
        <end position="124"/>
    </location>
</feature>
<dbReference type="PANTHER" id="PTHR40076">
    <property type="entry name" value="MEMBRANE PROTEIN-RELATED"/>
    <property type="match status" value="1"/>
</dbReference>
<proteinExistence type="predicted"/>
<feature type="transmembrane region" description="Helical" evidence="1">
    <location>
        <begin position="20"/>
        <end position="43"/>
    </location>
</feature>
<keyword evidence="1" id="KW-0472">Membrane</keyword>
<feature type="transmembrane region" description="Helical" evidence="1">
    <location>
        <begin position="144"/>
        <end position="168"/>
    </location>
</feature>